<name>A0A0E9V0D1_ANGAN</name>
<accession>A0A0E9V0D1</accession>
<evidence type="ECO:0000313" key="1">
    <source>
        <dbReference type="EMBL" id="JAH70885.1"/>
    </source>
</evidence>
<proteinExistence type="predicted"/>
<reference evidence="1" key="2">
    <citation type="journal article" date="2015" name="Fish Shellfish Immunol.">
        <title>Early steps in the European eel (Anguilla anguilla)-Vibrio vulnificus interaction in the gills: Role of the RtxA13 toxin.</title>
        <authorList>
            <person name="Callol A."/>
            <person name="Pajuelo D."/>
            <person name="Ebbesson L."/>
            <person name="Teles M."/>
            <person name="MacKenzie S."/>
            <person name="Amaro C."/>
        </authorList>
    </citation>
    <scope>NUCLEOTIDE SEQUENCE</scope>
</reference>
<reference evidence="1" key="1">
    <citation type="submission" date="2014-11" db="EMBL/GenBank/DDBJ databases">
        <authorList>
            <person name="Amaro Gonzalez C."/>
        </authorList>
    </citation>
    <scope>NUCLEOTIDE SEQUENCE</scope>
</reference>
<sequence length="17" mass="2074">MPLHCKLRVILKTKVMY</sequence>
<dbReference type="EMBL" id="GBXM01037692">
    <property type="protein sequence ID" value="JAH70885.1"/>
    <property type="molecule type" value="Transcribed_RNA"/>
</dbReference>
<protein>
    <submittedName>
        <fullName evidence="1">Uncharacterized protein</fullName>
    </submittedName>
</protein>
<dbReference type="AlphaFoldDB" id="A0A0E9V0D1"/>
<organism evidence="1">
    <name type="scientific">Anguilla anguilla</name>
    <name type="common">European freshwater eel</name>
    <name type="synonym">Muraena anguilla</name>
    <dbReference type="NCBI Taxonomy" id="7936"/>
    <lineage>
        <taxon>Eukaryota</taxon>
        <taxon>Metazoa</taxon>
        <taxon>Chordata</taxon>
        <taxon>Craniata</taxon>
        <taxon>Vertebrata</taxon>
        <taxon>Euteleostomi</taxon>
        <taxon>Actinopterygii</taxon>
        <taxon>Neopterygii</taxon>
        <taxon>Teleostei</taxon>
        <taxon>Anguilliformes</taxon>
        <taxon>Anguillidae</taxon>
        <taxon>Anguilla</taxon>
    </lineage>
</organism>